<protein>
    <submittedName>
        <fullName evidence="4">Amidohydrolase family protein</fullName>
    </submittedName>
</protein>
<feature type="domain" description="Amidohydrolase-related" evidence="3">
    <location>
        <begin position="121"/>
        <end position="399"/>
    </location>
</feature>
<dbReference type="InterPro" id="IPR032466">
    <property type="entry name" value="Metal_Hydrolase"/>
</dbReference>
<evidence type="ECO:0000259" key="3">
    <source>
        <dbReference type="Pfam" id="PF04909"/>
    </source>
</evidence>
<evidence type="ECO:0000313" key="5">
    <source>
        <dbReference type="Proteomes" id="UP001557485"/>
    </source>
</evidence>
<dbReference type="SUPFAM" id="SSF51556">
    <property type="entry name" value="Metallo-dependent hydrolases"/>
    <property type="match status" value="1"/>
</dbReference>
<dbReference type="PANTHER" id="PTHR21240:SF28">
    <property type="entry name" value="ISO-OROTATE DECARBOXYLASE (EUROFUNG)"/>
    <property type="match status" value="1"/>
</dbReference>
<proteinExistence type="predicted"/>
<accession>A0ABV3U8Z1</accession>
<dbReference type="InterPro" id="IPR006680">
    <property type="entry name" value="Amidohydro-rel"/>
</dbReference>
<dbReference type="EMBL" id="JBFRYA010000016">
    <property type="protein sequence ID" value="MEX1670411.1"/>
    <property type="molecule type" value="Genomic_DNA"/>
</dbReference>
<dbReference type="Pfam" id="PF04909">
    <property type="entry name" value="Amidohydro_2"/>
    <property type="match status" value="1"/>
</dbReference>
<gene>
    <name evidence="4" type="ORF">AB4876_15935</name>
</gene>
<comment type="caution">
    <text evidence="4">The sequence shown here is derived from an EMBL/GenBank/DDBJ whole genome shotgun (WGS) entry which is preliminary data.</text>
</comment>
<feature type="region of interest" description="Disordered" evidence="2">
    <location>
        <begin position="88"/>
        <end position="109"/>
    </location>
</feature>
<dbReference type="PANTHER" id="PTHR21240">
    <property type="entry name" value="2-AMINO-3-CARBOXYLMUCONATE-6-SEMIALDEHYDE DECARBOXYLASE"/>
    <property type="match status" value="1"/>
</dbReference>
<evidence type="ECO:0000313" key="4">
    <source>
        <dbReference type="EMBL" id="MEX1670411.1"/>
    </source>
</evidence>
<organism evidence="4 5">
    <name type="scientific">Zhongshania guokunii</name>
    <dbReference type="NCBI Taxonomy" id="641783"/>
    <lineage>
        <taxon>Bacteria</taxon>
        <taxon>Pseudomonadati</taxon>
        <taxon>Pseudomonadota</taxon>
        <taxon>Gammaproteobacteria</taxon>
        <taxon>Cellvibrionales</taxon>
        <taxon>Spongiibacteraceae</taxon>
        <taxon>Zhongshania</taxon>
    </lineage>
</organism>
<dbReference type="Proteomes" id="UP001557485">
    <property type="component" value="Unassembled WGS sequence"/>
</dbReference>
<dbReference type="InterPro" id="IPR032465">
    <property type="entry name" value="ACMSD"/>
</dbReference>
<sequence length="409" mass="45503">MNSADNNTTLSGYTATNLDFSVWDADSHLYESEEAFLRHLPKKFAKDFQFIEINGRKKLAIAGVITDYIPNPDFAVVASPGAHEKWYRGQNQGGQSMRELSGKPLVPPEPWRTGKGKLAELDGQGIHASMVFPTLASVVEARLGHKPESIAALFSSLNSWVEDEWGFARSERLYPVAMINLSDVDLAVKELEVALQRGARVVGIRPAPVPGPLGGRSPGDREFDPFWARVNEAGIFVCLHASDSGYDDMSRRWEGGAKEWIPFEPTPFKACLDALGRAISDSLSALICHGVFERFPNVRVASVENGAHWLPPLLQRLERVYGQMPGYFKQHPVEQFRKHIFVVPFYEDNIRELAELIPVERILFGSDYPHPEGLPHPLDYVSEFSVLPPADVRKIMSGNLQGLLTGARS</sequence>
<evidence type="ECO:0000256" key="1">
    <source>
        <dbReference type="ARBA" id="ARBA00023239"/>
    </source>
</evidence>
<name>A0ABV3U8Z1_9GAMM</name>
<keyword evidence="5" id="KW-1185">Reference proteome</keyword>
<dbReference type="Gene3D" id="3.20.20.140">
    <property type="entry name" value="Metal-dependent hydrolases"/>
    <property type="match status" value="1"/>
</dbReference>
<keyword evidence="1" id="KW-0456">Lyase</keyword>
<dbReference type="RefSeq" id="WP_368382743.1">
    <property type="nucleotide sequence ID" value="NZ_JBFRYA010000016.1"/>
</dbReference>
<evidence type="ECO:0000256" key="2">
    <source>
        <dbReference type="SAM" id="MobiDB-lite"/>
    </source>
</evidence>
<reference evidence="4 5" key="1">
    <citation type="journal article" date="2011" name="Int. J. Syst. Evol. Microbiol.">
        <title>Zhongshania antarctica gen. nov., sp. nov. and Zhongshania guokunii sp. nov., gammaproteobacteria respectively isolated from coastal attached (fast) ice and surface seawater of the Antarctic.</title>
        <authorList>
            <person name="Li H.J."/>
            <person name="Zhang X.Y."/>
            <person name="Chen C.X."/>
            <person name="Zhang Y.J."/>
            <person name="Gao Z.M."/>
            <person name="Yu Y."/>
            <person name="Chen X.L."/>
            <person name="Chen B."/>
            <person name="Zhang Y.Z."/>
        </authorList>
    </citation>
    <scope>NUCLEOTIDE SEQUENCE [LARGE SCALE GENOMIC DNA]</scope>
    <source>
        <strain evidence="4 5">ZS6-22T</strain>
    </source>
</reference>